<feature type="region of interest" description="Disordered" evidence="1">
    <location>
        <begin position="323"/>
        <end position="511"/>
    </location>
</feature>
<evidence type="ECO:0000259" key="2">
    <source>
        <dbReference type="PROSITE" id="PS51411"/>
    </source>
</evidence>
<feature type="compositionally biased region" description="Basic and acidic residues" evidence="1">
    <location>
        <begin position="327"/>
        <end position="356"/>
    </location>
</feature>
<name>A0ABU5HX96_9BACE</name>
<sequence length="511" mass="58636">MEYKLHNGSGGLCCKGCSRQDKKLNTYDWLADIPGNAEESDMVEVQFKNTRKGYFRNSNKIKLEKGDIVAVEAAPGHDIGVVTLTGRLVPLQMKKANFKADTEIKRVYRKAKPVDMEKFNEAKAKEHATMIRARQIALNLNLDMKIGDVEYQGDGNKAIFYYIADERVDFRQLIKVLAEAFRVRIEMKQIGARQEAGRIGGIGPCGRELCCATWMTSFVSVSTSAARFQDISLNPQKLAGQCAKLKCCLNYEVDCYVEAQKRLPSREIELETKDGTFYFFKADILSNQVSYSTDKNFPANLVTISGKRAFEVISMNKKGMKPDSLIEEEKKPEPKKPVDLLEQESVTRFDRSRNNKDGGNNANRNNKKKKKGNNNNNNGNRPQQQTEGGNRPQQPQRENENRPQPSENGNRGERDNRPRNNNNNRNRGQNQGRNNENRRPERGQHQERPQGQERPSQERPQGQERPQQQDRQREQQGQERQERRPNLERPSKPERNQNQEKLPNNEKSTQE</sequence>
<keyword evidence="4" id="KW-1185">Reference proteome</keyword>
<dbReference type="InterPro" id="IPR007557">
    <property type="entry name" value="PSP1_C"/>
</dbReference>
<reference evidence="3 4" key="1">
    <citation type="submission" date="2023-04" db="EMBL/GenBank/DDBJ databases">
        <title>Bacteroides pacosi sp. nov., isolated from the fecal material of an alpaca.</title>
        <authorList>
            <person name="Miller S."/>
            <person name="Hendry M."/>
            <person name="King J."/>
            <person name="Sankaranarayanan K."/>
            <person name="Lawson P.A."/>
        </authorList>
    </citation>
    <scope>NUCLEOTIDE SEQUENCE [LARGE SCALE GENOMIC DNA]</scope>
    <source>
        <strain evidence="3 4">A2-P53</strain>
    </source>
</reference>
<proteinExistence type="predicted"/>
<comment type="caution">
    <text evidence="3">The sequence shown here is derived from an EMBL/GenBank/DDBJ whole genome shotgun (WGS) entry which is preliminary data.</text>
</comment>
<evidence type="ECO:0000313" key="3">
    <source>
        <dbReference type="EMBL" id="MDY7260439.1"/>
    </source>
</evidence>
<feature type="domain" description="PSP1 C-terminal" evidence="2">
    <location>
        <begin position="105"/>
        <end position="190"/>
    </location>
</feature>
<dbReference type="NCBIfam" id="NF041131">
    <property type="entry name" value="RicT_YaaT_fam"/>
    <property type="match status" value="1"/>
</dbReference>
<dbReference type="Proteomes" id="UP001292913">
    <property type="component" value="Unassembled WGS sequence"/>
</dbReference>
<dbReference type="Pfam" id="PF04468">
    <property type="entry name" value="PSP1"/>
    <property type="match status" value="1"/>
</dbReference>
<evidence type="ECO:0000256" key="1">
    <source>
        <dbReference type="SAM" id="MobiDB-lite"/>
    </source>
</evidence>
<gene>
    <name evidence="3" type="primary">ricT</name>
    <name evidence="3" type="ORF">QHG74_22240</name>
</gene>
<dbReference type="PANTHER" id="PTHR43830">
    <property type="entry name" value="PROTEIN PSP1"/>
    <property type="match status" value="1"/>
</dbReference>
<accession>A0ABU5HX96</accession>
<dbReference type="PROSITE" id="PS51411">
    <property type="entry name" value="PSP1_C"/>
    <property type="match status" value="1"/>
</dbReference>
<feature type="compositionally biased region" description="Polar residues" evidence="1">
    <location>
        <begin position="499"/>
        <end position="511"/>
    </location>
</feature>
<dbReference type="EMBL" id="JARZAK010000024">
    <property type="protein sequence ID" value="MDY7260439.1"/>
    <property type="molecule type" value="Genomic_DNA"/>
</dbReference>
<feature type="compositionally biased region" description="Basic and acidic residues" evidence="1">
    <location>
        <begin position="435"/>
        <end position="457"/>
    </location>
</feature>
<evidence type="ECO:0000313" key="4">
    <source>
        <dbReference type="Proteomes" id="UP001292913"/>
    </source>
</evidence>
<organism evidence="3 4">
    <name type="scientific">Bacteroides vicugnae</name>
    <dbReference type="NCBI Taxonomy" id="3037989"/>
    <lineage>
        <taxon>Bacteria</taxon>
        <taxon>Pseudomonadati</taxon>
        <taxon>Bacteroidota</taxon>
        <taxon>Bacteroidia</taxon>
        <taxon>Bacteroidales</taxon>
        <taxon>Bacteroidaceae</taxon>
        <taxon>Bacteroides</taxon>
    </lineage>
</organism>
<dbReference type="RefSeq" id="WP_322019851.1">
    <property type="nucleotide sequence ID" value="NZ_JARZAK010000024.1"/>
</dbReference>
<feature type="compositionally biased region" description="Basic and acidic residues" evidence="1">
    <location>
        <begin position="467"/>
        <end position="498"/>
    </location>
</feature>
<dbReference type="InterPro" id="IPR047767">
    <property type="entry name" value="PSP1-like"/>
</dbReference>
<feature type="compositionally biased region" description="Low complexity" evidence="1">
    <location>
        <begin position="419"/>
        <end position="434"/>
    </location>
</feature>
<protein>
    <submittedName>
        <fullName evidence="3">Regulatory iron-sulfur-containing complex subunit RicT</fullName>
    </submittedName>
</protein>
<feature type="compositionally biased region" description="Polar residues" evidence="1">
    <location>
        <begin position="381"/>
        <end position="406"/>
    </location>
</feature>
<dbReference type="PANTHER" id="PTHR43830:SF3">
    <property type="entry name" value="PROTEIN PSP1"/>
    <property type="match status" value="1"/>
</dbReference>